<name>A0A9P6W3B5_MAUEX</name>
<keyword evidence="9" id="KW-0521">NADP</keyword>
<feature type="domain" description="FAD-binding FR-type" evidence="18">
    <location>
        <begin position="421"/>
        <end position="546"/>
    </location>
</feature>
<evidence type="ECO:0000256" key="1">
    <source>
        <dbReference type="ARBA" id="ARBA00001974"/>
    </source>
</evidence>
<evidence type="ECO:0000256" key="11">
    <source>
        <dbReference type="ARBA" id="ARBA00022989"/>
    </source>
</evidence>
<dbReference type="AlphaFoldDB" id="A0A9P6W3B5"/>
<evidence type="ECO:0000256" key="4">
    <source>
        <dbReference type="ARBA" id="ARBA00022448"/>
    </source>
</evidence>
<keyword evidence="8" id="KW-0274">FAD</keyword>
<dbReference type="InterPro" id="IPR013130">
    <property type="entry name" value="Fe3_Rdtase_TM_dom"/>
</dbReference>
<feature type="transmembrane region" description="Helical" evidence="17">
    <location>
        <begin position="286"/>
        <end position="304"/>
    </location>
</feature>
<evidence type="ECO:0000313" key="19">
    <source>
        <dbReference type="EMBL" id="KAG0661207.1"/>
    </source>
</evidence>
<proteinExistence type="inferred from homology"/>
<dbReference type="GO" id="GO:0015677">
    <property type="term" value="P:copper ion import"/>
    <property type="evidence" value="ECO:0007669"/>
    <property type="project" value="TreeGrafter"/>
</dbReference>
<dbReference type="SFLD" id="SFLDG01168">
    <property type="entry name" value="Ferric_reductase_subgroup_(FRE"/>
    <property type="match status" value="1"/>
</dbReference>
<dbReference type="OrthoDB" id="4494341at2759"/>
<dbReference type="InterPro" id="IPR039261">
    <property type="entry name" value="FNR_nucleotide-bd"/>
</dbReference>
<evidence type="ECO:0000256" key="6">
    <source>
        <dbReference type="ARBA" id="ARBA00022630"/>
    </source>
</evidence>
<dbReference type="EMBL" id="PUHR01000163">
    <property type="protein sequence ID" value="KAG0661207.1"/>
    <property type="molecule type" value="Genomic_DNA"/>
</dbReference>
<dbReference type="GO" id="GO:0005886">
    <property type="term" value="C:plasma membrane"/>
    <property type="evidence" value="ECO:0007669"/>
    <property type="project" value="TreeGrafter"/>
</dbReference>
<feature type="transmembrane region" description="Helical" evidence="17">
    <location>
        <begin position="173"/>
        <end position="192"/>
    </location>
</feature>
<feature type="transmembrane region" description="Helical" evidence="17">
    <location>
        <begin position="247"/>
        <end position="265"/>
    </location>
</feature>
<keyword evidence="20" id="KW-1185">Reference proteome</keyword>
<evidence type="ECO:0000259" key="18">
    <source>
        <dbReference type="PROSITE" id="PS51384"/>
    </source>
</evidence>
<keyword evidence="11 17" id="KW-1133">Transmembrane helix</keyword>
<keyword evidence="6" id="KW-0285">Flavoprotein</keyword>
<gene>
    <name evidence="19" type="ORF">C6P45_001403</name>
</gene>
<evidence type="ECO:0000256" key="16">
    <source>
        <dbReference type="ARBA" id="ARBA00023180"/>
    </source>
</evidence>
<dbReference type="InterPro" id="IPR013121">
    <property type="entry name" value="Fe_red_NAD-bd_6"/>
</dbReference>
<keyword evidence="13" id="KW-0408">Iron</keyword>
<evidence type="ECO:0000256" key="7">
    <source>
        <dbReference type="ARBA" id="ARBA00022692"/>
    </source>
</evidence>
<evidence type="ECO:0000256" key="14">
    <source>
        <dbReference type="ARBA" id="ARBA00023065"/>
    </source>
</evidence>
<dbReference type="InterPro" id="IPR051410">
    <property type="entry name" value="Ferric/Cupric_Reductase"/>
</dbReference>
<evidence type="ECO:0000256" key="8">
    <source>
        <dbReference type="ARBA" id="ARBA00022827"/>
    </source>
</evidence>
<dbReference type="Pfam" id="PF08022">
    <property type="entry name" value="FAD_binding_8"/>
    <property type="match status" value="1"/>
</dbReference>
<evidence type="ECO:0000256" key="10">
    <source>
        <dbReference type="ARBA" id="ARBA00022982"/>
    </source>
</evidence>
<comment type="cofactor">
    <cofactor evidence="1">
        <name>FAD</name>
        <dbReference type="ChEBI" id="CHEBI:57692"/>
    </cofactor>
</comment>
<reference evidence="19 20" key="1">
    <citation type="submission" date="2020-11" db="EMBL/GenBank/DDBJ databases">
        <title>Kefir isolates.</title>
        <authorList>
            <person name="Marcisauskas S."/>
            <person name="Kim Y."/>
            <person name="Blasche S."/>
        </authorList>
    </citation>
    <scope>NUCLEOTIDE SEQUENCE [LARGE SCALE GENOMIC DNA]</scope>
    <source>
        <strain evidence="19 20">OG2</strain>
    </source>
</reference>
<dbReference type="Pfam" id="PF01794">
    <property type="entry name" value="Ferric_reduct"/>
    <property type="match status" value="1"/>
</dbReference>
<dbReference type="GO" id="GO:0006879">
    <property type="term" value="P:intracellular iron ion homeostasis"/>
    <property type="evidence" value="ECO:0007669"/>
    <property type="project" value="TreeGrafter"/>
</dbReference>
<dbReference type="GO" id="GO:0000293">
    <property type="term" value="F:ferric-chelate reductase activity"/>
    <property type="evidence" value="ECO:0007669"/>
    <property type="project" value="UniProtKB-ARBA"/>
</dbReference>
<evidence type="ECO:0000256" key="2">
    <source>
        <dbReference type="ARBA" id="ARBA00004141"/>
    </source>
</evidence>
<dbReference type="InterPro" id="IPR017927">
    <property type="entry name" value="FAD-bd_FR_type"/>
</dbReference>
<evidence type="ECO:0000256" key="5">
    <source>
        <dbReference type="ARBA" id="ARBA00022617"/>
    </source>
</evidence>
<protein>
    <recommendedName>
        <fullName evidence="18">FAD-binding FR-type domain-containing protein</fullName>
    </recommendedName>
</protein>
<evidence type="ECO:0000256" key="17">
    <source>
        <dbReference type="SAM" id="Phobius"/>
    </source>
</evidence>
<feature type="transmembrane region" description="Helical" evidence="17">
    <location>
        <begin position="358"/>
        <end position="381"/>
    </location>
</feature>
<dbReference type="PANTHER" id="PTHR32361">
    <property type="entry name" value="FERRIC/CUPRIC REDUCTASE TRANSMEMBRANE COMPONENT"/>
    <property type="match status" value="1"/>
</dbReference>
<keyword evidence="5" id="KW-0349">Heme</keyword>
<keyword evidence="4" id="KW-0813">Transport</keyword>
<dbReference type="GO" id="GO:0006826">
    <property type="term" value="P:iron ion transport"/>
    <property type="evidence" value="ECO:0007669"/>
    <property type="project" value="TreeGrafter"/>
</dbReference>
<comment type="caution">
    <text evidence="19">The sequence shown here is derived from an EMBL/GenBank/DDBJ whole genome shotgun (WGS) entry which is preliminary data.</text>
</comment>
<comment type="similarity">
    <text evidence="3">Belongs to the ferric reductase (FRE) family.</text>
</comment>
<dbReference type="InterPro" id="IPR013112">
    <property type="entry name" value="FAD-bd_8"/>
</dbReference>
<dbReference type="Proteomes" id="UP000750334">
    <property type="component" value="Unassembled WGS sequence"/>
</dbReference>
<sequence>MLVYVRFLLISLLYITLILAKVTKRDTLERNSVLGCGFYFSKIQNWDDQNSLSTQFYGSVCSYRPAFQSWISCISDSINQFSRNENNVTFNSSLVEVQKTCGLIQPEIKNVTLDEYYRILHNASHFIRNDFPADKNDGLINYPIKANNSYINPIIIAYHNYSNNIDRSNFSVYFYYLYFFICFFIASIVNYLNHANSLQYLNQWTISCKIKGFLIKCLYKGHHTSYVNILGDKLIALLPSRLETSILTNYIILNGIILAFGYNVDPTNSLFRTKSQQMLRLVADRAGILAFGNLPIIFLFGARNNMLMTLTDFDFATFISLHKWVGRIMILHSILHSSCYLCYSILAGSFKFSELELYYKCGILAMILLLLLFCLSLGYIRKNHYELFLYTHIALAVVFMAACWKHVENLGWKNWLIISIVMWIVERLARVYNILKNGGVLNSKLYLVQVRHDINDTLIRVSINRKKCNMHLRPGQYYFAYFMHPLIFWQSHPFTVIDLKEKNKIIIVLKPKGGASKVLYESLLRTTGILDIKVALEGPYGHSAPIHHSDNILLFAAGTGIPGPLFHAMDLSSRLGEHSNKKVKLVIIIRDSVILNAFRDELLILRNKSILIEIYLTRKPSSKHVASRNSLDLSPYENTSLIARAVTLEDLKTFAEVSFGRPNIAGIVESCVEPKKSLSILSCGAPQFVDFLRDITSSIIIEHPESNIDYYEEFQRW</sequence>
<keyword evidence="16" id="KW-0325">Glycoprotein</keyword>
<organism evidence="19 20">
    <name type="scientific">Maudiozyma exigua</name>
    <name type="common">Yeast</name>
    <name type="synonym">Kazachstania exigua</name>
    <dbReference type="NCBI Taxonomy" id="34358"/>
    <lineage>
        <taxon>Eukaryota</taxon>
        <taxon>Fungi</taxon>
        <taxon>Dikarya</taxon>
        <taxon>Ascomycota</taxon>
        <taxon>Saccharomycotina</taxon>
        <taxon>Saccharomycetes</taxon>
        <taxon>Saccharomycetales</taxon>
        <taxon>Saccharomycetaceae</taxon>
        <taxon>Maudiozyma</taxon>
    </lineage>
</organism>
<evidence type="ECO:0000256" key="15">
    <source>
        <dbReference type="ARBA" id="ARBA00023136"/>
    </source>
</evidence>
<keyword evidence="12" id="KW-0560">Oxidoreductase</keyword>
<accession>A0A9P6W3B5</accession>
<dbReference type="PROSITE" id="PS51384">
    <property type="entry name" value="FAD_FR"/>
    <property type="match status" value="1"/>
</dbReference>
<dbReference type="PANTHER" id="PTHR32361:SF9">
    <property type="entry name" value="FERRIC REDUCTASE TRANSMEMBRANE COMPONENT 3-RELATED"/>
    <property type="match status" value="1"/>
</dbReference>
<feature type="transmembrane region" description="Helical" evidence="17">
    <location>
        <begin position="6"/>
        <end position="23"/>
    </location>
</feature>
<keyword evidence="10" id="KW-0249">Electron transport</keyword>
<dbReference type="SFLD" id="SFLDS00052">
    <property type="entry name" value="Ferric_Reductase_Domain"/>
    <property type="match status" value="1"/>
</dbReference>
<evidence type="ECO:0000313" key="20">
    <source>
        <dbReference type="Proteomes" id="UP000750334"/>
    </source>
</evidence>
<comment type="subcellular location">
    <subcellularLocation>
        <location evidence="2">Membrane</location>
        <topology evidence="2">Multi-pass membrane protein</topology>
    </subcellularLocation>
</comment>
<evidence type="ECO:0000256" key="3">
    <source>
        <dbReference type="ARBA" id="ARBA00006278"/>
    </source>
</evidence>
<keyword evidence="7 17" id="KW-0812">Transmembrane</keyword>
<dbReference type="Gene3D" id="3.40.50.80">
    <property type="entry name" value="Nucleotide-binding domain of ferredoxin-NADP reductase (FNR) module"/>
    <property type="match status" value="1"/>
</dbReference>
<evidence type="ECO:0000256" key="13">
    <source>
        <dbReference type="ARBA" id="ARBA00023004"/>
    </source>
</evidence>
<keyword evidence="5" id="KW-0479">Metal-binding</keyword>
<evidence type="ECO:0000256" key="12">
    <source>
        <dbReference type="ARBA" id="ARBA00023002"/>
    </source>
</evidence>
<dbReference type="Pfam" id="PF08030">
    <property type="entry name" value="NAD_binding_6"/>
    <property type="match status" value="1"/>
</dbReference>
<keyword evidence="14" id="KW-0406">Ion transport</keyword>
<keyword evidence="15 17" id="KW-0472">Membrane</keyword>
<feature type="transmembrane region" description="Helical" evidence="17">
    <location>
        <begin position="324"/>
        <end position="346"/>
    </location>
</feature>
<dbReference type="CDD" id="cd06186">
    <property type="entry name" value="NOX_Duox_like_FAD_NADP"/>
    <property type="match status" value="1"/>
</dbReference>
<dbReference type="SUPFAM" id="SSF52343">
    <property type="entry name" value="Ferredoxin reductase-like, C-terminal NADP-linked domain"/>
    <property type="match status" value="1"/>
</dbReference>
<evidence type="ECO:0000256" key="9">
    <source>
        <dbReference type="ARBA" id="ARBA00022857"/>
    </source>
</evidence>